<proteinExistence type="predicted"/>
<reference evidence="2 3" key="1">
    <citation type="journal article" date="2011" name="Stand. Genomic Sci.">
        <title>Complete genome sequence of Desulfobulbus propionicus type strain (1pr3).</title>
        <authorList>
            <person name="Pagani I."/>
            <person name="Lapidus A."/>
            <person name="Nolan M."/>
            <person name="Lucas S."/>
            <person name="Hammon N."/>
            <person name="Deshpande S."/>
            <person name="Cheng J.F."/>
            <person name="Chertkov O."/>
            <person name="Davenport K."/>
            <person name="Tapia R."/>
            <person name="Han C."/>
            <person name="Goodwin L."/>
            <person name="Pitluck S."/>
            <person name="Liolios K."/>
            <person name="Mavromatis K."/>
            <person name="Ivanova N."/>
            <person name="Mikhailova N."/>
            <person name="Pati A."/>
            <person name="Chen A."/>
            <person name="Palaniappan K."/>
            <person name="Land M."/>
            <person name="Hauser L."/>
            <person name="Chang Y.J."/>
            <person name="Jeffries C.D."/>
            <person name="Detter J.C."/>
            <person name="Brambilla E."/>
            <person name="Kannan K.P."/>
            <person name="Djao O.D."/>
            <person name="Rohde M."/>
            <person name="Pukall R."/>
            <person name="Spring S."/>
            <person name="Goker M."/>
            <person name="Sikorski J."/>
            <person name="Woyke T."/>
            <person name="Bristow J."/>
            <person name="Eisen J.A."/>
            <person name="Markowitz V."/>
            <person name="Hugenholtz P."/>
            <person name="Kyrpides N.C."/>
            <person name="Klenk H.P."/>
        </authorList>
    </citation>
    <scope>NUCLEOTIDE SEQUENCE [LARGE SCALE GENOMIC DNA]</scope>
    <source>
        <strain evidence="3">ATCC 33891 / DSM 2032 / 1pr3</strain>
        <strain evidence="2">DSM 2032</strain>
    </source>
</reference>
<dbReference type="KEGG" id="dpr:Despr_0192"/>
<sequence length="141" mass="15273">MQKTKTIQIGQRSFTLKELPTRAIWELINGEDAQISATALNRCQGLLAMACPELSAEALLDLYPSEIEELWQGFEEVNAAFLGVVRRIGLIDILIDGLKPVLEGELREAMSRIGQISTEQFASSLPPATVPLSGTTATASS</sequence>
<evidence type="ECO:0000313" key="2">
    <source>
        <dbReference type="EMBL" id="ADW18570.1"/>
    </source>
</evidence>
<organism evidence="2 3">
    <name type="scientific">Desulfobulbus propionicus (strain ATCC 33891 / DSM 2032 / VKM B-1956 / 1pr3)</name>
    <dbReference type="NCBI Taxonomy" id="577650"/>
    <lineage>
        <taxon>Bacteria</taxon>
        <taxon>Pseudomonadati</taxon>
        <taxon>Thermodesulfobacteriota</taxon>
        <taxon>Desulfobulbia</taxon>
        <taxon>Desulfobulbales</taxon>
        <taxon>Desulfobulbaceae</taxon>
        <taxon>Desulfobulbus</taxon>
    </lineage>
</organism>
<protein>
    <submittedName>
        <fullName evidence="2">Uncharacterized protein</fullName>
    </submittedName>
</protein>
<dbReference type="EMBL" id="CP002364">
    <property type="protein sequence ID" value="ADW16381.1"/>
    <property type="molecule type" value="Genomic_DNA"/>
</dbReference>
<evidence type="ECO:0000313" key="1">
    <source>
        <dbReference type="EMBL" id="ADW16381.1"/>
    </source>
</evidence>
<name>A0A7U3YND7_DESPD</name>
<dbReference type="KEGG" id="dpr:Despr_2431"/>
<dbReference type="EMBL" id="CP002364">
    <property type="protein sequence ID" value="ADW18570.1"/>
    <property type="molecule type" value="Genomic_DNA"/>
</dbReference>
<dbReference type="RefSeq" id="WP_015722929.1">
    <property type="nucleotide sequence ID" value="NC_014972.1"/>
</dbReference>
<dbReference type="AlphaFoldDB" id="A0A7U3YND7"/>
<keyword evidence="3" id="KW-1185">Reference proteome</keyword>
<dbReference type="Proteomes" id="UP000006365">
    <property type="component" value="Chromosome"/>
</dbReference>
<gene>
    <name evidence="1" type="ordered locus">Despr_0192</name>
    <name evidence="2" type="ordered locus">Despr_2431</name>
</gene>
<accession>A0A7U3YND7</accession>
<evidence type="ECO:0000313" key="3">
    <source>
        <dbReference type="Proteomes" id="UP000006365"/>
    </source>
</evidence>